<evidence type="ECO:0000313" key="2">
    <source>
        <dbReference type="Proteomes" id="UP001595724"/>
    </source>
</evidence>
<dbReference type="RefSeq" id="WP_386711761.1">
    <property type="nucleotide sequence ID" value="NZ_JBHRYF010000009.1"/>
</dbReference>
<comment type="caution">
    <text evidence="1">The sequence shown here is derived from an EMBL/GenBank/DDBJ whole genome shotgun (WGS) entry which is preliminary data.</text>
</comment>
<evidence type="ECO:0000313" key="1">
    <source>
        <dbReference type="EMBL" id="MFC3661064.1"/>
    </source>
</evidence>
<reference evidence="2" key="1">
    <citation type="journal article" date="2019" name="Int. J. Syst. Evol. Microbiol.">
        <title>The Global Catalogue of Microorganisms (GCM) 10K type strain sequencing project: providing services to taxonomists for standard genome sequencing and annotation.</title>
        <authorList>
            <consortium name="The Broad Institute Genomics Platform"/>
            <consortium name="The Broad Institute Genome Sequencing Center for Infectious Disease"/>
            <person name="Wu L."/>
            <person name="Ma J."/>
        </authorList>
    </citation>
    <scope>NUCLEOTIDE SEQUENCE [LARGE SCALE GENOMIC DNA]</scope>
    <source>
        <strain evidence="2">KCTC 42211</strain>
    </source>
</reference>
<dbReference type="InterPro" id="IPR014519">
    <property type="entry name" value="UCP024492"/>
</dbReference>
<dbReference type="Proteomes" id="UP001595724">
    <property type="component" value="Unassembled WGS sequence"/>
</dbReference>
<gene>
    <name evidence="1" type="ORF">ACFOM9_13420</name>
</gene>
<dbReference type="PANTHER" id="PTHR39337:SF1">
    <property type="entry name" value="BLR5642 PROTEIN"/>
    <property type="match status" value="1"/>
</dbReference>
<dbReference type="EMBL" id="JBHRYF010000009">
    <property type="protein sequence ID" value="MFC3661064.1"/>
    <property type="molecule type" value="Genomic_DNA"/>
</dbReference>
<keyword evidence="2" id="KW-1185">Reference proteome</keyword>
<dbReference type="PANTHER" id="PTHR39337">
    <property type="entry name" value="BLR5642 PROTEIN"/>
    <property type="match status" value="1"/>
</dbReference>
<dbReference type="Pfam" id="PF04343">
    <property type="entry name" value="DUF488"/>
    <property type="match status" value="1"/>
</dbReference>
<proteinExistence type="predicted"/>
<protein>
    <submittedName>
        <fullName evidence="1">DUF488 family protein</fullName>
    </submittedName>
</protein>
<accession>A0ABV7UWM3</accession>
<name>A0ABV7UWM3_9GAMM</name>
<dbReference type="PIRSF" id="PIRSF024492">
    <property type="entry name" value="UCP024492"/>
    <property type="match status" value="1"/>
</dbReference>
<sequence>MNDATGTLWTIGHSTREWALFTGMLGEARIEVLADVRRFAGSRRNPQFSPLAMAPALAEAGIDYVPMPEFGGRRKPSTDSPNGAWRVAAFRAYADYMAEPEFALARERLMRMAGERRVSVMCAEAVWWRCHRRLISDDFTARGWQVCHLMAPGKQTLHELNPDARMVDGVLRYPAPGDGQGSLFGAASGAAT</sequence>
<dbReference type="InterPro" id="IPR007438">
    <property type="entry name" value="DUF488"/>
</dbReference>
<organism evidence="1 2">
    <name type="scientific">Luteimonas notoginsengisoli</name>
    <dbReference type="NCBI Taxonomy" id="1578200"/>
    <lineage>
        <taxon>Bacteria</taxon>
        <taxon>Pseudomonadati</taxon>
        <taxon>Pseudomonadota</taxon>
        <taxon>Gammaproteobacteria</taxon>
        <taxon>Lysobacterales</taxon>
        <taxon>Lysobacteraceae</taxon>
        <taxon>Luteimonas</taxon>
    </lineage>
</organism>